<proteinExistence type="predicted"/>
<evidence type="ECO:0000313" key="1">
    <source>
        <dbReference type="EMBL" id="KAK3420887.1"/>
    </source>
</evidence>
<reference evidence="1 2" key="1">
    <citation type="journal article" date="2014" name="Nature">
        <title>The genome of Eucalyptus grandis.</title>
        <authorList>
            <person name="Myburg A.A."/>
            <person name="Grattapaglia D."/>
            <person name="Tuskan G.A."/>
            <person name="Hellsten U."/>
            <person name="Hayes R.D."/>
            <person name="Grimwood J."/>
            <person name="Jenkins J."/>
            <person name="Lindquist E."/>
            <person name="Tice H."/>
            <person name="Bauer D."/>
            <person name="Goodstein D.M."/>
            <person name="Dubchak I."/>
            <person name="Poliakov A."/>
            <person name="Mizrachi E."/>
            <person name="Kullan A.R."/>
            <person name="Hussey S.G."/>
            <person name="Pinard D."/>
            <person name="van der Merwe K."/>
            <person name="Singh P."/>
            <person name="van Jaarsveld I."/>
            <person name="Silva-Junior O.B."/>
            <person name="Togawa R.C."/>
            <person name="Pappas M.R."/>
            <person name="Faria D.A."/>
            <person name="Sansaloni C.P."/>
            <person name="Petroli C.D."/>
            <person name="Yang X."/>
            <person name="Ranjan P."/>
            <person name="Tschaplinski T.J."/>
            <person name="Ye C.Y."/>
            <person name="Li T."/>
            <person name="Sterck L."/>
            <person name="Vanneste K."/>
            <person name="Murat F."/>
            <person name="Soler M."/>
            <person name="Clemente H.S."/>
            <person name="Saidi N."/>
            <person name="Cassan-Wang H."/>
            <person name="Dunand C."/>
            <person name="Hefer C.A."/>
            <person name="Bornberg-Bauer E."/>
            <person name="Kersting A.R."/>
            <person name="Vining K."/>
            <person name="Amarasinghe V."/>
            <person name="Ranik M."/>
            <person name="Naithani S."/>
            <person name="Elser J."/>
            <person name="Boyd A.E."/>
            <person name="Liston A."/>
            <person name="Spatafora J.W."/>
            <person name="Dharmwardhana P."/>
            <person name="Raja R."/>
            <person name="Sullivan C."/>
            <person name="Romanel E."/>
            <person name="Alves-Ferreira M."/>
            <person name="Kulheim C."/>
            <person name="Foley W."/>
            <person name="Carocha V."/>
            <person name="Paiva J."/>
            <person name="Kudrna D."/>
            <person name="Brommonschenkel S.H."/>
            <person name="Pasquali G."/>
            <person name="Byrne M."/>
            <person name="Rigault P."/>
            <person name="Tibbits J."/>
            <person name="Spokevicius A."/>
            <person name="Jones R.C."/>
            <person name="Steane D.A."/>
            <person name="Vaillancourt R.E."/>
            <person name="Potts B.M."/>
            <person name="Joubert F."/>
            <person name="Barry K."/>
            <person name="Pappas G.J."/>
            <person name="Strauss S.H."/>
            <person name="Jaiswal P."/>
            <person name="Grima-Pettenati J."/>
            <person name="Salse J."/>
            <person name="Van de Peer Y."/>
            <person name="Rokhsar D.S."/>
            <person name="Schmutz J."/>
        </authorList>
    </citation>
    <scope>NUCLEOTIDE SEQUENCE [LARGE SCALE GENOMIC DNA]</scope>
    <source>
        <strain evidence="2">cv. BRASUZ1</strain>
        <tissue evidence="1">Leaf extractions</tissue>
    </source>
</reference>
<comment type="caution">
    <text evidence="1">The sequence shown here is derived from an EMBL/GenBank/DDBJ whole genome shotgun (WGS) entry which is preliminary data.</text>
</comment>
<keyword evidence="2" id="KW-1185">Reference proteome</keyword>
<dbReference type="Proteomes" id="UP000030711">
    <property type="component" value="Chromosome 7"/>
</dbReference>
<protein>
    <submittedName>
        <fullName evidence="1">Uncharacterized protein</fullName>
    </submittedName>
</protein>
<organism evidence="1 2">
    <name type="scientific">Eucalyptus grandis</name>
    <name type="common">Flooded gum</name>
    <dbReference type="NCBI Taxonomy" id="71139"/>
    <lineage>
        <taxon>Eukaryota</taxon>
        <taxon>Viridiplantae</taxon>
        <taxon>Streptophyta</taxon>
        <taxon>Embryophyta</taxon>
        <taxon>Tracheophyta</taxon>
        <taxon>Spermatophyta</taxon>
        <taxon>Magnoliopsida</taxon>
        <taxon>eudicotyledons</taxon>
        <taxon>Gunneridae</taxon>
        <taxon>Pentapetalae</taxon>
        <taxon>rosids</taxon>
        <taxon>malvids</taxon>
        <taxon>Myrtales</taxon>
        <taxon>Myrtaceae</taxon>
        <taxon>Myrtoideae</taxon>
        <taxon>Eucalypteae</taxon>
        <taxon>Eucalyptus</taxon>
    </lineage>
</organism>
<name>A0ACC3K497_EUCGR</name>
<gene>
    <name evidence="1" type="ORF">EUGRSUZ_G00449</name>
</gene>
<dbReference type="EMBL" id="CM064441">
    <property type="protein sequence ID" value="KAK3420887.1"/>
    <property type="molecule type" value="Genomic_DNA"/>
</dbReference>
<sequence>MEALIELCDLIAQNPAQFADKLAWICGRCPQSESVLAGSRRVSRPHLNAVLAVARFLSKSAVVPDNRPYAVVLEFLRLIPSSFDVSFWPQSFNSDAVASFFMDFFDYLSKAAELSPDFAVEVAAFTRDNVVAAVSRISGSSSGVALRLVDDSASASSRASGAMNGGSMAGGYSNGGGVAALFRQQVASFEEESVESLEKQEIAYRLITHILDKVQIEDSKLLEQVRLLARKQIRKRDWNEQGPTLKARINAKLSVYQAITRLKMKSLSSLDLDGKAVKKFWLETLVLFTDAAEACLLSVWRKLRMCEDLFSALLTGMTQIAVTKGGQQLRVLLIRLKLLVLTACAQADAWASSPGAMAESVMKASCEVIEFGWSKDRAPIDTFIMGLAASVRERNDYDEQDGKEKQGVPVVQLNLIRLLADLSVAISKSEVVDMILPLFIESLEEGDASTPGLLRIRLLDAVSHIASLGFEKSFRETVVLMTRSYLNKLASLGSAESKTLASEATIERVEVCTVSLIILFKLCVKGYLAGHRHMDDIINTVLLMVTPISNLWKRFHPKMSERGAANFMICTCIDPYNKSATVGYDLIQYLQQVIEK</sequence>
<evidence type="ECO:0000313" key="2">
    <source>
        <dbReference type="Proteomes" id="UP000030711"/>
    </source>
</evidence>
<accession>A0ACC3K497</accession>